<feature type="compositionally biased region" description="Polar residues" evidence="1">
    <location>
        <begin position="430"/>
        <end position="456"/>
    </location>
</feature>
<feature type="region of interest" description="Disordered" evidence="1">
    <location>
        <begin position="308"/>
        <end position="335"/>
    </location>
</feature>
<feature type="region of interest" description="Disordered" evidence="1">
    <location>
        <begin position="494"/>
        <end position="623"/>
    </location>
</feature>
<gene>
    <name evidence="4" type="primary">LOC111468082</name>
</gene>
<dbReference type="GeneID" id="111468082"/>
<evidence type="ECO:0000256" key="1">
    <source>
        <dbReference type="SAM" id="MobiDB-lite"/>
    </source>
</evidence>
<proteinExistence type="predicted"/>
<feature type="compositionally biased region" description="Polar residues" evidence="1">
    <location>
        <begin position="536"/>
        <end position="563"/>
    </location>
</feature>
<keyword evidence="3" id="KW-1185">Reference proteome</keyword>
<dbReference type="InterPro" id="IPR033334">
    <property type="entry name" value="LNG1/2"/>
</dbReference>
<feature type="compositionally biased region" description="Low complexity" evidence="1">
    <location>
        <begin position="608"/>
        <end position="618"/>
    </location>
</feature>
<feature type="domain" description="DUF4378" evidence="2">
    <location>
        <begin position="791"/>
        <end position="961"/>
    </location>
</feature>
<feature type="compositionally biased region" description="Polar residues" evidence="1">
    <location>
        <begin position="201"/>
        <end position="211"/>
    </location>
</feature>
<evidence type="ECO:0000259" key="2">
    <source>
        <dbReference type="Pfam" id="PF14309"/>
    </source>
</evidence>
<evidence type="ECO:0000313" key="4">
    <source>
        <dbReference type="RefSeq" id="XP_022968906.1"/>
    </source>
</evidence>
<name>A0A6J1HW62_CUCMA</name>
<reference evidence="4" key="1">
    <citation type="submission" date="2025-08" db="UniProtKB">
        <authorList>
            <consortium name="RefSeq"/>
        </authorList>
    </citation>
    <scope>IDENTIFICATION</scope>
    <source>
        <tissue evidence="4">Young leaves</tissue>
    </source>
</reference>
<dbReference type="PANTHER" id="PTHR31680:SF4">
    <property type="entry name" value="LONGIFOLIA PROTEIN"/>
    <property type="match status" value="1"/>
</dbReference>
<feature type="region of interest" description="Disordered" evidence="1">
    <location>
        <begin position="43"/>
        <end position="87"/>
    </location>
</feature>
<dbReference type="Pfam" id="PF14309">
    <property type="entry name" value="DUF4378"/>
    <property type="match status" value="1"/>
</dbReference>
<evidence type="ECO:0000313" key="3">
    <source>
        <dbReference type="Proteomes" id="UP000504608"/>
    </source>
</evidence>
<feature type="region of interest" description="Disordered" evidence="1">
    <location>
        <begin position="360"/>
        <end position="383"/>
    </location>
</feature>
<dbReference type="RefSeq" id="XP_022968906.1">
    <property type="nucleotide sequence ID" value="XM_023113138.1"/>
</dbReference>
<dbReference type="AlphaFoldDB" id="A0A6J1HW62"/>
<feature type="compositionally biased region" description="Basic and acidic residues" evidence="1">
    <location>
        <begin position="570"/>
        <end position="587"/>
    </location>
</feature>
<dbReference type="OrthoDB" id="769613at2759"/>
<protein>
    <submittedName>
        <fullName evidence="4">Protein LONGIFOLIA 1-like</fullName>
    </submittedName>
</protein>
<feature type="region of interest" description="Disordered" evidence="1">
    <location>
        <begin position="428"/>
        <end position="456"/>
    </location>
</feature>
<dbReference type="InterPro" id="IPR025486">
    <property type="entry name" value="DUF4378"/>
</dbReference>
<organism evidence="3 4">
    <name type="scientific">Cucurbita maxima</name>
    <name type="common">Pumpkin</name>
    <name type="synonym">Winter squash</name>
    <dbReference type="NCBI Taxonomy" id="3661"/>
    <lineage>
        <taxon>Eukaryota</taxon>
        <taxon>Viridiplantae</taxon>
        <taxon>Streptophyta</taxon>
        <taxon>Embryophyta</taxon>
        <taxon>Tracheophyta</taxon>
        <taxon>Spermatophyta</taxon>
        <taxon>Magnoliopsida</taxon>
        <taxon>eudicotyledons</taxon>
        <taxon>Gunneridae</taxon>
        <taxon>Pentapetalae</taxon>
        <taxon>rosids</taxon>
        <taxon>fabids</taxon>
        <taxon>Cucurbitales</taxon>
        <taxon>Cucurbitaceae</taxon>
        <taxon>Cucurbiteae</taxon>
        <taxon>Cucurbita</taxon>
    </lineage>
</organism>
<dbReference type="Proteomes" id="UP000504608">
    <property type="component" value="Unplaced"/>
</dbReference>
<dbReference type="PANTHER" id="PTHR31680">
    <property type="entry name" value="LONGIFOLIA PROTEIN"/>
    <property type="match status" value="1"/>
</dbReference>
<accession>A0A6J1HW62</accession>
<feature type="region of interest" description="Disordered" evidence="1">
    <location>
        <begin position="201"/>
        <end position="257"/>
    </location>
</feature>
<sequence length="965" mass="108190">MAAKLLHSLTDDNPDLRKQIGCMTGILHLFDRHNAIATKQISHKRLPPGHSGDMVSTVHHHEKATESSLNENTNDKQSVDTESSGDSLSSCSSSLSSLVCNKTAELEARINVLESPSSYSERQPFNIKHVVKDSIHREVRTSFIKMTDVDDFDHGPRHPPMFKCAEISSRVARNRKQEIQIDMEESFRVLAKLKDASRNFNEATTGCPRSSYENEAKRGKSLISRDSPRLSYDGRDRSRSFESRSLKSSPKLKELPRLSLDSRTTVCRNVPNSSCSTDKAPELHQKRLPSVVAKLMGIETLPDSLLATDTQCGGGESSAKPLESRNLKSSPRQTKNLDLIKKPIPNSRLPIETAPWRKLAGAQVPKSTAFRPGPEPSSSAYGEVETRLKDLELQQSSKDLRALKKILEAIQTRALFEIGMEEQGSVFGIQRNQEPSSSSSNQKTRLMSQRNRRSNVAESPIIIMRPAKPVDKSVISTSMIPMDRFPVLHKLRNEGFQDSKKGSSNSQTRARFLKNTQKDLPVVTSEKKPIPRHIRSPQTSSKPQVVLKESTSTTSLIKSSDSVSPRLRLRKVEVEKRSHPPKSDANKPKRKTKETKSSNIRQCDEQSSEMSNESKSLSCQSDDMTSKMDIEVHSSIQSTKTDVNQRQAMEAAELLTTSSVKKLSMMAIGEDGSTIEQDALAVEHPSPVSVLDGSLYRDDEPSHVKKITTILDASLKGDDCLDSNERHSEDQCNLSDDIFVNRSVLNHNVEIDNMKFENIDDLIQKLRHLNSHQDEAEKDYIALLCENTNPDHRYISEILLASGLLLQDLGSDLTTFQLHPSGNPINPELFYVLEKTKASSSPAISSYSNRERKLIFDAVNEILVENLAVIDGGAPEPWLKPTKIAKEALSGQMILKQLCNEIEQLQSKKFECNFDREKDDSKSILQDDVMRQPRRWTAFRGDIYDVVLDVERLIFKDLVNEIVIQ</sequence>
<dbReference type="KEGG" id="cmax:111468082"/>
<dbReference type="GO" id="GO:0051513">
    <property type="term" value="P:regulation of monopolar cell growth"/>
    <property type="evidence" value="ECO:0007669"/>
    <property type="project" value="InterPro"/>
</dbReference>
<feature type="compositionally biased region" description="Basic and acidic residues" evidence="1">
    <location>
        <begin position="226"/>
        <end position="256"/>
    </location>
</feature>